<dbReference type="Proteomes" id="UP000027986">
    <property type="component" value="Chromosome"/>
</dbReference>
<dbReference type="InterPro" id="IPR022506">
    <property type="entry name" value="Metallophosphoesterase_PPA1498"/>
</dbReference>
<dbReference type="AlphaFoldDB" id="A0A075JD35"/>
<accession>A0A075JD35</accession>
<dbReference type="RefSeq" id="WP_006946299.1">
    <property type="nucleotide sequence ID" value="NZ_CP008889.1"/>
</dbReference>
<evidence type="ECO:0000313" key="2">
    <source>
        <dbReference type="Proteomes" id="UP000027986"/>
    </source>
</evidence>
<dbReference type="InterPro" id="IPR006311">
    <property type="entry name" value="TAT_signal"/>
</dbReference>
<keyword evidence="2" id="KW-1185">Reference proteome</keyword>
<protein>
    <submittedName>
        <fullName evidence="1">Metallophosphoesterase</fullName>
    </submittedName>
</protein>
<dbReference type="NCBIfam" id="TIGR03767">
    <property type="entry name" value="P_acnes_RR"/>
    <property type="match status" value="1"/>
</dbReference>
<dbReference type="EMBL" id="CP008889">
    <property type="protein sequence ID" value="AIF40181.1"/>
    <property type="molecule type" value="Genomic_DNA"/>
</dbReference>
<dbReference type="SUPFAM" id="SSF56300">
    <property type="entry name" value="Metallo-dependent phosphatases"/>
    <property type="match status" value="1"/>
</dbReference>
<dbReference type="STRING" id="1274.HX89_03565"/>
<gene>
    <name evidence="1" type="ORF">HX89_03565</name>
</gene>
<dbReference type="eggNOG" id="COG1409">
    <property type="taxonomic scope" value="Bacteria"/>
</dbReference>
<dbReference type="InterPro" id="IPR029052">
    <property type="entry name" value="Metallo-depent_PP-like"/>
</dbReference>
<name>A0A075JD35_9MICO</name>
<dbReference type="HOGENOM" id="CLU_033055_0_0_11"/>
<dbReference type="KEGG" id="dni:HX89_03565"/>
<sequence>MPRPTRRAFLKGASGSLVTAALAATNAQLAQAAGRSVYTRGTTLEQAAAPLATSGYTRLTAGPGYPLVVRADLAEPRPSRDDTRTGLASIVQFTDLHVVDAQSPVRFEFLNTVNSSACRPQEALGTQGAAQLVKRINDLAKGPFTGRRFDCVVSTGDNTDNHEHVELEWYLAVMNGGVITPNTGASDRWEGAQTSGNPQYYNVENASVRDRYVSAGFPVLDGFFRRATAAHRSPGLNVRWFSVFGNHDDSVSGVLPSDWGALAAMYTGDVKFTGFTSGTSDAALRRTFTNGSTAIKGVSSSTKNTWHVTPDERRRPFTPTEYMRAHLPSGGHGFTDENVATGRGYYTFRIADGVTGISLDSTNRAGFTEGSLGHEQFLWLQRVLTAGSSTYVDFWGRTQRHAVADEMFVIFSHHTSTTMTNVLLDPATPELRHAGREVRDTLMRFRNVVAWVNGHTHENRITAHRHADPRRSFWEINTASHVDFPQHARIIELCDNADGTLSLFTTLVESAAPYAASTTGQDQADLASLYRELSYNDPNRSAALTGADADRNTELILRHPWR</sequence>
<dbReference type="Gene3D" id="3.60.21.10">
    <property type="match status" value="1"/>
</dbReference>
<evidence type="ECO:0000313" key="1">
    <source>
        <dbReference type="EMBL" id="AIF40181.1"/>
    </source>
</evidence>
<organism evidence="1 2">
    <name type="scientific">Dermacoccus nishinomiyaensis</name>
    <dbReference type="NCBI Taxonomy" id="1274"/>
    <lineage>
        <taxon>Bacteria</taxon>
        <taxon>Bacillati</taxon>
        <taxon>Actinomycetota</taxon>
        <taxon>Actinomycetes</taxon>
        <taxon>Micrococcales</taxon>
        <taxon>Dermacoccaceae</taxon>
        <taxon>Dermacoccus</taxon>
    </lineage>
</organism>
<proteinExistence type="predicted"/>
<dbReference type="PROSITE" id="PS51318">
    <property type="entry name" value="TAT"/>
    <property type="match status" value="1"/>
</dbReference>
<dbReference type="GeneID" id="41840292"/>
<dbReference type="OrthoDB" id="8132905at2"/>
<reference evidence="1 2" key="1">
    <citation type="submission" date="2014-07" db="EMBL/GenBank/DDBJ databases">
        <title>Genome Sequencing of Dermacoccus nishinomiyaensis.</title>
        <authorList>
            <person name="Hong K.W."/>
            <person name="Chan K.G."/>
        </authorList>
    </citation>
    <scope>NUCLEOTIDE SEQUENCE [LARGE SCALE GENOMIC DNA]</scope>
    <source>
        <strain evidence="1 2">M25</strain>
    </source>
</reference>